<dbReference type="KEGG" id="ccan:109683018"/>
<feature type="region of interest" description="Disordered" evidence="12">
    <location>
        <begin position="1"/>
        <end position="43"/>
    </location>
</feature>
<reference evidence="13" key="1">
    <citation type="submission" date="2025-08" db="UniProtKB">
        <authorList>
            <consortium name="RefSeq"/>
        </authorList>
    </citation>
    <scope>IDENTIFICATION</scope>
    <source>
        <tissue evidence="13">Leukocyte</tissue>
    </source>
</reference>
<comment type="subcellular location">
    <subcellularLocation>
        <location evidence="1">Chromosome</location>
    </subcellularLocation>
    <subcellularLocation>
        <location evidence="2">Cytoplasm</location>
    </subcellularLocation>
</comment>
<name>A0A8B7U382_CASCN</name>
<feature type="region of interest" description="Disordered" evidence="12">
    <location>
        <begin position="161"/>
        <end position="193"/>
    </location>
</feature>
<evidence type="ECO:0000256" key="10">
    <source>
        <dbReference type="ARBA" id="ARBA00023306"/>
    </source>
</evidence>
<accession>A0A8B7U382</accession>
<feature type="region of interest" description="Disordered" evidence="12">
    <location>
        <begin position="637"/>
        <end position="656"/>
    </location>
</feature>
<keyword evidence="9 11" id="KW-0226">DNA condensation</keyword>
<dbReference type="InterPro" id="IPR022816">
    <property type="entry name" value="Condensin_barren_su2"/>
</dbReference>
<keyword evidence="10 11" id="KW-0131">Cell cycle</keyword>
<dbReference type="RefSeq" id="XP_020014233.1">
    <property type="nucleotide sequence ID" value="XM_020158644.1"/>
</dbReference>
<evidence type="ECO:0000256" key="11">
    <source>
        <dbReference type="PIRNR" id="PIRNR017126"/>
    </source>
</evidence>
<keyword evidence="6" id="KW-0963">Cytoplasm</keyword>
<evidence type="ECO:0000256" key="12">
    <source>
        <dbReference type="SAM" id="MobiDB-lite"/>
    </source>
</evidence>
<dbReference type="GO" id="GO:0005737">
    <property type="term" value="C:cytoplasm"/>
    <property type="evidence" value="ECO:0007669"/>
    <property type="project" value="UniProtKB-SubCell"/>
</dbReference>
<dbReference type="PIRSF" id="PIRSF017126">
    <property type="entry name" value="Condensin_H"/>
    <property type="match status" value="1"/>
</dbReference>
<dbReference type="OrthoDB" id="362021at2759"/>
<organism evidence="13">
    <name type="scientific">Castor canadensis</name>
    <name type="common">American beaver</name>
    <dbReference type="NCBI Taxonomy" id="51338"/>
    <lineage>
        <taxon>Eukaryota</taxon>
        <taxon>Metazoa</taxon>
        <taxon>Chordata</taxon>
        <taxon>Craniata</taxon>
        <taxon>Vertebrata</taxon>
        <taxon>Euteleostomi</taxon>
        <taxon>Mammalia</taxon>
        <taxon>Eutheria</taxon>
        <taxon>Euarchontoglires</taxon>
        <taxon>Glires</taxon>
        <taxon>Rodentia</taxon>
        <taxon>Castorimorpha</taxon>
        <taxon>Castoridae</taxon>
        <taxon>Castor</taxon>
    </lineage>
</organism>
<evidence type="ECO:0000256" key="8">
    <source>
        <dbReference type="ARBA" id="ARBA00022776"/>
    </source>
</evidence>
<gene>
    <name evidence="13" type="primary">Ncaph</name>
</gene>
<evidence type="ECO:0000256" key="5">
    <source>
        <dbReference type="ARBA" id="ARBA00022454"/>
    </source>
</evidence>
<evidence type="ECO:0000256" key="6">
    <source>
        <dbReference type="ARBA" id="ARBA00022490"/>
    </source>
</evidence>
<evidence type="ECO:0000313" key="13">
    <source>
        <dbReference type="RefSeq" id="XP_020014233.1"/>
    </source>
</evidence>
<keyword evidence="7 11" id="KW-0132">Cell division</keyword>
<evidence type="ECO:0000256" key="7">
    <source>
        <dbReference type="ARBA" id="ARBA00022618"/>
    </source>
</evidence>
<protein>
    <recommendedName>
        <fullName evidence="4 11">Condensin complex subunit 2</fullName>
    </recommendedName>
</protein>
<dbReference type="GO" id="GO:0007076">
    <property type="term" value="P:mitotic chromosome condensation"/>
    <property type="evidence" value="ECO:0007669"/>
    <property type="project" value="InterPro"/>
</dbReference>
<dbReference type="PANTHER" id="PTHR13108">
    <property type="entry name" value="CONDENSIN COMPLEX SUBUNIT 2"/>
    <property type="match status" value="1"/>
</dbReference>
<feature type="compositionally biased region" description="Basic and acidic residues" evidence="12">
    <location>
        <begin position="637"/>
        <end position="647"/>
    </location>
</feature>
<comment type="similarity">
    <text evidence="3 11">Belongs to the CND2 (condensin subunit 2) family.</text>
</comment>
<dbReference type="GO" id="GO:0003682">
    <property type="term" value="F:chromatin binding"/>
    <property type="evidence" value="ECO:0007669"/>
    <property type="project" value="TreeGrafter"/>
</dbReference>
<dbReference type="Pfam" id="PF05786">
    <property type="entry name" value="Cnd2"/>
    <property type="match status" value="1"/>
</dbReference>
<sequence>MGPPAPERVFSVPLPRKAPLSTPGTPVLEDFPQNDDEKERMQRRRSRVFDLQFSTDSPHRLASPSSRSVDVSATISKFTNTQITEHYSTCIKLSTENKITTKNAFGLHLIDFMSEILKQKDTEPTNFKVAAGTLDASTKIYAVRVDAVHADVYRVLGGLGKDAPSPEVEGHGADGSATETGTTKKAPKPKKKHSYKTIEQNINNLNVSEAERKCEVDPMFQKTAASFDECSTAGVFLSTLHCQDYRSELLFPSDVQTLSTGEPLKLPDLGWVEMSDLKAPLQQCVEDRQLCPSLAGFQFTKWDSETHNESVSALVDKFKKNDQVFDIDADVENDCRDFPDGPLEDDFDASDEPDHSAAGDHEELRSWKEPCQFHVHYRKEMISLGDGDIGTMCPLLSMKPGEYSYFSPRTMKMWAGPDHWHFRPQQKQDATSQSENKKKSAKKDFEINFDDDIDFDVYFQKTKAATVLTKSTLESQNWRATTLPTDFHYEIDTLVELHLKPGLRFLKMAQGQKAETEHYEEIEDYDYNNPNDTSNFCPGLQAADSDYEESDNLFVGPVETFDLTSDPCHSPKTAQENGDTPENQETDITTYGESNLVAEPHKVNKIEIHYAKTAKKMDMKKLKQSMWSLLTEFSKKDPGAEADHSENGKQVAPEEAADEKMLSALTKDLQKSLPPLMAQNLSIPLAFACLLHLANEKNLKLEGMEDLSDVLVRLGD</sequence>
<evidence type="ECO:0000256" key="2">
    <source>
        <dbReference type="ARBA" id="ARBA00004496"/>
    </source>
</evidence>
<keyword evidence="8 11" id="KW-0498">Mitosis</keyword>
<keyword evidence="5" id="KW-0158">Chromosome</keyword>
<evidence type="ECO:0000256" key="3">
    <source>
        <dbReference type="ARBA" id="ARBA00009471"/>
    </source>
</evidence>
<dbReference type="PANTHER" id="PTHR13108:SF9">
    <property type="entry name" value="CONDENSIN COMPLEX SUBUNIT 2"/>
    <property type="match status" value="1"/>
</dbReference>
<feature type="region of interest" description="Disordered" evidence="12">
    <location>
        <begin position="338"/>
        <end position="363"/>
    </location>
</feature>
<dbReference type="CTD" id="23397"/>
<dbReference type="GO" id="GO:0000796">
    <property type="term" value="C:condensin complex"/>
    <property type="evidence" value="ECO:0007669"/>
    <property type="project" value="InterPro"/>
</dbReference>
<dbReference type="AlphaFoldDB" id="A0A8B7U382"/>
<feature type="region of interest" description="Disordered" evidence="12">
    <location>
        <begin position="565"/>
        <end position="587"/>
    </location>
</feature>
<proteinExistence type="inferred from homology"/>
<dbReference type="GO" id="GO:0051301">
    <property type="term" value="P:cell division"/>
    <property type="evidence" value="ECO:0007669"/>
    <property type="project" value="UniProtKB-KW"/>
</dbReference>
<feature type="compositionally biased region" description="Acidic residues" evidence="12">
    <location>
        <begin position="342"/>
        <end position="351"/>
    </location>
</feature>
<feature type="compositionally biased region" description="Polar residues" evidence="12">
    <location>
        <begin position="572"/>
        <end position="587"/>
    </location>
</feature>
<evidence type="ECO:0000256" key="4">
    <source>
        <dbReference type="ARBA" id="ARBA00016065"/>
    </source>
</evidence>
<feature type="compositionally biased region" description="Basic and acidic residues" evidence="12">
    <location>
        <begin position="352"/>
        <end position="363"/>
    </location>
</feature>
<comment type="function">
    <text evidence="11">Regulatory subunit of the condensin complex, a complex required for conversion of interphase chromatin into mitotic-like condense chromosomes.</text>
</comment>
<evidence type="ECO:0000256" key="1">
    <source>
        <dbReference type="ARBA" id="ARBA00004286"/>
    </source>
</evidence>
<evidence type="ECO:0000256" key="9">
    <source>
        <dbReference type="ARBA" id="ARBA00023067"/>
    </source>
</evidence>